<dbReference type="OrthoDB" id="53254at2"/>
<organism evidence="1 2">
    <name type="scientific">Thermus arciformis</name>
    <dbReference type="NCBI Taxonomy" id="482827"/>
    <lineage>
        <taxon>Bacteria</taxon>
        <taxon>Thermotogati</taxon>
        <taxon>Deinococcota</taxon>
        <taxon>Deinococci</taxon>
        <taxon>Thermales</taxon>
        <taxon>Thermaceae</taxon>
        <taxon>Thermus</taxon>
    </lineage>
</organism>
<dbReference type="Gene3D" id="2.130.10.10">
    <property type="entry name" value="YVTN repeat-like/Quinoprotein amine dehydrogenase"/>
    <property type="match status" value="1"/>
</dbReference>
<dbReference type="EMBL" id="FNBC01000045">
    <property type="protein sequence ID" value="SDF36182.1"/>
    <property type="molecule type" value="Genomic_DNA"/>
</dbReference>
<name>A0A1G7KG56_9DEIN</name>
<sequence length="274" mass="28436">MTGLALDGQGNLYVGGFTYGAFPGQRNAGDRDYFLAKLDREGRLLWVRQGGSAGGEVTLGLAYSPEGALYLVGTTDGQLPGQRSFGGEDIFLVKYDPKGNRLWVKQLGTSADDRGQSVKADPTGVYVAGTTRGSFQRGDPGAKAFLAKLDSKGAILWLREFGVAVVEGEGVITGSAYVALGPGGKVYLADSAQGNLPGYLGAGGADVFVLEYTSKGELLGVLQSGTERDDLTYALAVGLKGEVYVVGSTGANAFLAKVKVPLRGYVFATPSSGP</sequence>
<dbReference type="STRING" id="482827.SAMN04488243_1452"/>
<reference evidence="2" key="1">
    <citation type="submission" date="2016-10" db="EMBL/GenBank/DDBJ databases">
        <authorList>
            <person name="Varghese N."/>
            <person name="Submissions S."/>
        </authorList>
    </citation>
    <scope>NUCLEOTIDE SEQUENCE [LARGE SCALE GENOMIC DNA]</scope>
    <source>
        <strain evidence="2">CGMCC 1.6992</strain>
    </source>
</reference>
<evidence type="ECO:0008006" key="3">
    <source>
        <dbReference type="Google" id="ProtNLM"/>
    </source>
</evidence>
<dbReference type="AlphaFoldDB" id="A0A1G7KG56"/>
<gene>
    <name evidence="1" type="ORF">SAMN04488243_1452</name>
</gene>
<proteinExistence type="predicted"/>
<evidence type="ECO:0000313" key="2">
    <source>
        <dbReference type="Proteomes" id="UP000199446"/>
    </source>
</evidence>
<keyword evidence="2" id="KW-1185">Reference proteome</keyword>
<dbReference type="PANTHER" id="PTHR35580:SF1">
    <property type="entry name" value="PHYTASE-LIKE DOMAIN-CONTAINING PROTEIN"/>
    <property type="match status" value="1"/>
</dbReference>
<evidence type="ECO:0000313" key="1">
    <source>
        <dbReference type="EMBL" id="SDF36182.1"/>
    </source>
</evidence>
<dbReference type="InterPro" id="IPR052918">
    <property type="entry name" value="Motility_Chemotaxis_Reg"/>
</dbReference>
<protein>
    <recommendedName>
        <fullName evidence="3">Beta-propeller repeat-containing protein</fullName>
    </recommendedName>
</protein>
<dbReference type="SUPFAM" id="SSF101898">
    <property type="entry name" value="NHL repeat"/>
    <property type="match status" value="1"/>
</dbReference>
<dbReference type="Proteomes" id="UP000199446">
    <property type="component" value="Unassembled WGS sequence"/>
</dbReference>
<dbReference type="InterPro" id="IPR015943">
    <property type="entry name" value="WD40/YVTN_repeat-like_dom_sf"/>
</dbReference>
<dbReference type="RefSeq" id="WP_093008532.1">
    <property type="nucleotide sequence ID" value="NZ_FNBC01000045.1"/>
</dbReference>
<dbReference type="PANTHER" id="PTHR35580">
    <property type="entry name" value="CELL SURFACE GLYCOPROTEIN (S-LAYER PROTEIN)-LIKE PROTEIN"/>
    <property type="match status" value="1"/>
</dbReference>
<accession>A0A1G7KG56</accession>